<name>C3YHI0_BRAFL</name>
<dbReference type="InParanoid" id="C3YHI0"/>
<accession>C3YHI0</accession>
<sequence length="181" mass="19615">MKFMLMANALQINYPRIKYPGNDCGMGTSAMARGLENESRLQGWERLLAGSSVMLGQQPTDQVPRERLRMGTSVMTSGLTVSMNTGNESHLPKSYLSGTFPVVTSPLASPRPLLRGCSGEVACLPARPARHTPVPDICTAVSSHPRRFDGSPHGVCRSQAAQFRAQAVLFVRGEIFSVVLK</sequence>
<dbReference type="EMBL" id="GG666514">
    <property type="protein sequence ID" value="EEN59967.1"/>
    <property type="molecule type" value="Genomic_DNA"/>
</dbReference>
<evidence type="ECO:0000313" key="1">
    <source>
        <dbReference type="EMBL" id="EEN59967.1"/>
    </source>
</evidence>
<proteinExistence type="predicted"/>
<organism>
    <name type="scientific">Branchiostoma floridae</name>
    <name type="common">Florida lancelet</name>
    <name type="synonym">Amphioxus</name>
    <dbReference type="NCBI Taxonomy" id="7739"/>
    <lineage>
        <taxon>Eukaryota</taxon>
        <taxon>Metazoa</taxon>
        <taxon>Chordata</taxon>
        <taxon>Cephalochordata</taxon>
        <taxon>Leptocardii</taxon>
        <taxon>Amphioxiformes</taxon>
        <taxon>Branchiostomatidae</taxon>
        <taxon>Branchiostoma</taxon>
    </lineage>
</organism>
<dbReference type="AlphaFoldDB" id="C3YHI0"/>
<protein>
    <submittedName>
        <fullName evidence="1">Uncharacterized protein</fullName>
    </submittedName>
</protein>
<reference evidence="1" key="1">
    <citation type="journal article" date="2008" name="Nature">
        <title>The amphioxus genome and the evolution of the chordate karyotype.</title>
        <authorList>
            <consortium name="US DOE Joint Genome Institute (JGI-PGF)"/>
            <person name="Putnam N.H."/>
            <person name="Butts T."/>
            <person name="Ferrier D.E.K."/>
            <person name="Furlong R.F."/>
            <person name="Hellsten U."/>
            <person name="Kawashima T."/>
            <person name="Robinson-Rechavi M."/>
            <person name="Shoguchi E."/>
            <person name="Terry A."/>
            <person name="Yu J.-K."/>
            <person name="Benito-Gutierrez E.L."/>
            <person name="Dubchak I."/>
            <person name="Garcia-Fernandez J."/>
            <person name="Gibson-Brown J.J."/>
            <person name="Grigoriev I.V."/>
            <person name="Horton A.C."/>
            <person name="de Jong P.J."/>
            <person name="Jurka J."/>
            <person name="Kapitonov V.V."/>
            <person name="Kohara Y."/>
            <person name="Kuroki Y."/>
            <person name="Lindquist E."/>
            <person name="Lucas S."/>
            <person name="Osoegawa K."/>
            <person name="Pennacchio L.A."/>
            <person name="Salamov A.A."/>
            <person name="Satou Y."/>
            <person name="Sauka-Spengler T."/>
            <person name="Schmutz J."/>
            <person name="Shin-I T."/>
            <person name="Toyoda A."/>
            <person name="Bronner-Fraser M."/>
            <person name="Fujiyama A."/>
            <person name="Holland L.Z."/>
            <person name="Holland P.W.H."/>
            <person name="Satoh N."/>
            <person name="Rokhsar D.S."/>
        </authorList>
    </citation>
    <scope>NUCLEOTIDE SEQUENCE [LARGE SCALE GENOMIC DNA]</scope>
    <source>
        <strain evidence="1">S238N-H82</strain>
        <tissue evidence="1">Testes</tissue>
    </source>
</reference>
<gene>
    <name evidence="1" type="ORF">BRAFLDRAFT_71756</name>
</gene>